<evidence type="ECO:0000313" key="6">
    <source>
        <dbReference type="Proteomes" id="UP000033772"/>
    </source>
</evidence>
<keyword evidence="2" id="KW-0238">DNA-binding</keyword>
<dbReference type="Pfam" id="PF01638">
    <property type="entry name" value="HxlR"/>
    <property type="match status" value="1"/>
</dbReference>
<keyword evidence="3" id="KW-0804">Transcription</keyword>
<dbReference type="AlphaFoldDB" id="A0A1J4MYG1"/>
<dbReference type="PROSITE" id="PS51118">
    <property type="entry name" value="HTH_HXLR"/>
    <property type="match status" value="1"/>
</dbReference>
<dbReference type="InterPro" id="IPR036388">
    <property type="entry name" value="WH-like_DNA-bd_sf"/>
</dbReference>
<evidence type="ECO:0000313" key="5">
    <source>
        <dbReference type="EMBL" id="OIJ24398.1"/>
    </source>
</evidence>
<evidence type="ECO:0000256" key="3">
    <source>
        <dbReference type="ARBA" id="ARBA00023163"/>
    </source>
</evidence>
<dbReference type="EMBL" id="JZDQ02000040">
    <property type="protein sequence ID" value="OIJ24398.1"/>
    <property type="molecule type" value="Genomic_DNA"/>
</dbReference>
<evidence type="ECO:0000256" key="2">
    <source>
        <dbReference type="ARBA" id="ARBA00023125"/>
    </source>
</evidence>
<dbReference type="OrthoDB" id="370168at2"/>
<proteinExistence type="predicted"/>
<dbReference type="Proteomes" id="UP000033772">
    <property type="component" value="Unassembled WGS sequence"/>
</dbReference>
<dbReference type="PANTHER" id="PTHR33204">
    <property type="entry name" value="TRANSCRIPTIONAL REGULATOR, MARR FAMILY"/>
    <property type="match status" value="1"/>
</dbReference>
<keyword evidence="6" id="KW-1185">Reference proteome</keyword>
<gene>
    <name evidence="5" type="ORF">UG56_023220</name>
</gene>
<dbReference type="RefSeq" id="WP_008355417.1">
    <property type="nucleotide sequence ID" value="NZ_JZDQ02000040.1"/>
</dbReference>
<organism evidence="5 6">
    <name type="scientific">Nocardioides luteus</name>
    <dbReference type="NCBI Taxonomy" id="1844"/>
    <lineage>
        <taxon>Bacteria</taxon>
        <taxon>Bacillati</taxon>
        <taxon>Actinomycetota</taxon>
        <taxon>Actinomycetes</taxon>
        <taxon>Propionibacteriales</taxon>
        <taxon>Nocardioidaceae</taxon>
        <taxon>Nocardioides</taxon>
    </lineage>
</organism>
<dbReference type="SUPFAM" id="SSF46785">
    <property type="entry name" value="Winged helix' DNA-binding domain"/>
    <property type="match status" value="1"/>
</dbReference>
<dbReference type="Gene3D" id="1.10.10.10">
    <property type="entry name" value="Winged helix-like DNA-binding domain superfamily/Winged helix DNA-binding domain"/>
    <property type="match status" value="1"/>
</dbReference>
<sequence length="121" mass="13321">MGKAYDVMAATCPSRTVLHRIGARWTVFVITALADGPMRFTQLKAYIRGITPKALSETLRAMEYDGLISRTAFGGNPPRVEYALTPLGHTLLPPLSALREWAETHVPDIERARAAADLRDS</sequence>
<dbReference type="InterPro" id="IPR002577">
    <property type="entry name" value="HTH_HxlR"/>
</dbReference>
<reference evidence="5" key="1">
    <citation type="submission" date="2016-10" db="EMBL/GenBank/DDBJ databases">
        <title>Draft Genome Sequence of Nocardioides luteus Strain BAFB, an Alkane-Degrading Bacterium Isolated from JP-7 Polluted Soil.</title>
        <authorList>
            <person name="Brown L."/>
            <person name="Ruiz O.N."/>
            <person name="Gunasekera T."/>
        </authorList>
    </citation>
    <scope>NUCLEOTIDE SEQUENCE [LARGE SCALE GENOMIC DNA]</scope>
    <source>
        <strain evidence="5">BAFB</strain>
    </source>
</reference>
<feature type="domain" description="HTH hxlR-type" evidence="4">
    <location>
        <begin position="12"/>
        <end position="110"/>
    </location>
</feature>
<dbReference type="PANTHER" id="PTHR33204:SF37">
    <property type="entry name" value="HTH-TYPE TRANSCRIPTIONAL REGULATOR YODB"/>
    <property type="match status" value="1"/>
</dbReference>
<evidence type="ECO:0000259" key="4">
    <source>
        <dbReference type="PROSITE" id="PS51118"/>
    </source>
</evidence>
<dbReference type="STRING" id="1844.UG56_023220"/>
<dbReference type="InterPro" id="IPR036390">
    <property type="entry name" value="WH_DNA-bd_sf"/>
</dbReference>
<protein>
    <submittedName>
        <fullName evidence="5">Transcriptional regulator</fullName>
    </submittedName>
</protein>
<comment type="caution">
    <text evidence="5">The sequence shown here is derived from an EMBL/GenBank/DDBJ whole genome shotgun (WGS) entry which is preliminary data.</text>
</comment>
<evidence type="ECO:0000256" key="1">
    <source>
        <dbReference type="ARBA" id="ARBA00023015"/>
    </source>
</evidence>
<dbReference type="GO" id="GO:0003677">
    <property type="term" value="F:DNA binding"/>
    <property type="evidence" value="ECO:0007669"/>
    <property type="project" value="UniProtKB-KW"/>
</dbReference>
<name>A0A1J4MYG1_9ACTN</name>
<accession>A0A1J4MYG1</accession>
<keyword evidence="1" id="KW-0805">Transcription regulation</keyword>